<dbReference type="Proteomes" id="UP001162483">
    <property type="component" value="Unassembled WGS sequence"/>
</dbReference>
<keyword evidence="2" id="KW-1185">Reference proteome</keyword>
<comment type="caution">
    <text evidence="1">The sequence shown here is derived from an EMBL/GenBank/DDBJ whole genome shotgun (WGS) entry which is preliminary data.</text>
</comment>
<sequence>HNPNSYITESVYLDVNDNCNQLSGNCCNNCDKETSPPCQLSDMFPCCNRFSGCRPSHAFQYHVHCEGNLGYGSSCLRHLVERRHYLLHMFNTSPLSNCIGSLQSYHRCCGVRQKTNTSACCLYDCCSMDHFLSSSLCQHCSGGTKGTTVKMNASSNMITLFLQFTLPLEPFISHWC</sequence>
<evidence type="ECO:0000313" key="1">
    <source>
        <dbReference type="EMBL" id="CAI9610021.1"/>
    </source>
</evidence>
<gene>
    <name evidence="1" type="ORF">SPARVUS_LOCUS14352369</name>
</gene>
<feature type="non-terminal residue" evidence="1">
    <location>
        <position position="1"/>
    </location>
</feature>
<dbReference type="EMBL" id="CATNWA010018878">
    <property type="protein sequence ID" value="CAI9610021.1"/>
    <property type="molecule type" value="Genomic_DNA"/>
</dbReference>
<organism evidence="1 2">
    <name type="scientific">Staurois parvus</name>
    <dbReference type="NCBI Taxonomy" id="386267"/>
    <lineage>
        <taxon>Eukaryota</taxon>
        <taxon>Metazoa</taxon>
        <taxon>Chordata</taxon>
        <taxon>Craniata</taxon>
        <taxon>Vertebrata</taxon>
        <taxon>Euteleostomi</taxon>
        <taxon>Amphibia</taxon>
        <taxon>Batrachia</taxon>
        <taxon>Anura</taxon>
        <taxon>Neobatrachia</taxon>
        <taxon>Ranoidea</taxon>
        <taxon>Ranidae</taxon>
        <taxon>Staurois</taxon>
    </lineage>
</organism>
<accession>A0ABN9GR19</accession>
<protein>
    <submittedName>
        <fullName evidence="1">Uncharacterized protein</fullName>
    </submittedName>
</protein>
<proteinExistence type="predicted"/>
<reference evidence="1" key="1">
    <citation type="submission" date="2023-05" db="EMBL/GenBank/DDBJ databases">
        <authorList>
            <person name="Stuckert A."/>
        </authorList>
    </citation>
    <scope>NUCLEOTIDE SEQUENCE</scope>
</reference>
<evidence type="ECO:0000313" key="2">
    <source>
        <dbReference type="Proteomes" id="UP001162483"/>
    </source>
</evidence>
<name>A0ABN9GR19_9NEOB</name>